<dbReference type="SUPFAM" id="SSF74924">
    <property type="entry name" value="Cap-Gly domain"/>
    <property type="match status" value="1"/>
</dbReference>
<dbReference type="VEuPathDB" id="FungiDB:BD410DRAFT_902200"/>
<evidence type="ECO:0000313" key="5">
    <source>
        <dbReference type="Proteomes" id="UP000294933"/>
    </source>
</evidence>
<gene>
    <name evidence="4" type="ORF">BD410DRAFT_902200</name>
</gene>
<feature type="compositionally biased region" description="Pro residues" evidence="1">
    <location>
        <begin position="1006"/>
        <end position="1017"/>
    </location>
</feature>
<feature type="compositionally biased region" description="Low complexity" evidence="1">
    <location>
        <begin position="120"/>
        <end position="141"/>
    </location>
</feature>
<feature type="compositionally biased region" description="Low complexity" evidence="1">
    <location>
        <begin position="1089"/>
        <end position="1105"/>
    </location>
</feature>
<feature type="compositionally biased region" description="Low complexity" evidence="1">
    <location>
        <begin position="689"/>
        <end position="719"/>
    </location>
</feature>
<feature type="compositionally biased region" description="Basic and acidic residues" evidence="1">
    <location>
        <begin position="1119"/>
        <end position="1129"/>
    </location>
</feature>
<feature type="compositionally biased region" description="Low complexity" evidence="1">
    <location>
        <begin position="730"/>
        <end position="742"/>
    </location>
</feature>
<dbReference type="Gene3D" id="2.30.30.190">
    <property type="entry name" value="CAP Gly-rich-like domain"/>
    <property type="match status" value="1"/>
</dbReference>
<dbReference type="InterPro" id="IPR000938">
    <property type="entry name" value="CAP-Gly_domain"/>
</dbReference>
<feature type="compositionally biased region" description="Low complexity" evidence="1">
    <location>
        <begin position="976"/>
        <end position="1005"/>
    </location>
</feature>
<sequence length="1403" mass="147027">MVAEPVPSPASARPPGLLEATKLSTTQWQDDLQSLFNHAKDRFPDVVWELVGEESRPGDEVVEEVWGHKAIVYARAPPSFQARYFSFRPAPAASPSPYPPSPTGAQSAYSLTLPPPIDYSSRSHSPSRSPSPFRALSPSPSTNGGQAALLRLTTSISPVLFSNELEYLYTGKGLGEAFEFLFDSSDTRAKDAEAAGGEEQDESRIDKLRKDLVFMWRSRLYSDVRIALAGDALSTATHNHEGMTAVFSSHRFILVSRSPYFYAQLISFATKPPSPSEPLTLTLPSPPFTPASLHFTLGFLYTGTLSFSNRTFDLLTSFHILLASTYLSLTSLYSEIQARIVQEQMHGLFHAFLEFAEYERITSGKWGTGGCRCRQCARRAPRVLEFAVRPDVQNPYLERGARRALVGLFGEGWCTAEFATLPQKTKDGLMKGLAKRTTPLNVFPLLFASHAAMARLNNIYEAWADGTREMVLAARKVVDDVLCRDADKCFEQPEWLAMMDHADTGVSFDDGEKVEWVTESLRRGLNEGNAGSLYQVLVSQILLRPNPENVNEPLLGRTSHVRVQIEQMRGDILAWMKKGKRWTGVVASGGFEGMEGWAVAEVAGEIDEPVADLLRRPSHPHTSPNANKSPSSASTRKSTLQSDMDTASMHSSLRASVLNRNAVMKGTTSSSAASNNTSAAGGGAGGDGASVRSVARSVVSTRSAVSTATASTATGTAVGQRRRVVSPGSTATGTTNGNNTAGGANGTRSVSRTGTRVKTGKDVADPRPDSKLTPSVTSASSAASAVSSSVASRASVASEVSKASDAPSRQQSEVSRASTSTLSSSASLRSSSTTATGDEEREARAPLLGIRAGAGSGSPPAARTGTGTGPRTATGAAAAAGMLPRPKSSAESVSSVRSHASTIRRTGSGGPGPGPSTSTSAAAAAATRPISGAPSLTASSVTSASASRPTSSLSTSTTRSDASSTFKTAPESAAPTRGRTLSSASTLSTVSARSAKGAATSSSSAAPPPVPPVPKSPRIPQKSPKVPQAQLQSPGATRQRTLSGVSVGSTASRSSVGAAGRTKRVASGGTGAGDTLSPEIGGDGKAARRSPSASSVKSSASTTTSGRRVVVKRSGTTETPEKTVPDAHKKSAGSVSTVAAASNVKAADGPAKGRAGVLSAEDKKKKNAAAVTSKSSDGGSTVKGSLRKKESNETITLPKLPGTAATQKQLPQVPPPTPPPRTPLKENIPLSPKGATLDIGIPCIISSKRKRFRAFARYIGEVEGEKGPWVGVEVPVGDAWANEKLEDRQWNDGSWGGIKYFDVGSGGSEWGDEDIVTRDGRGGYSSVGGGGGGAAAVTRKRRLDWVNGQKGMKREGDQLYVDRTKRFRSASPAVSDVSNSEYRGLFVRPQQVLYVVDAVGPDL</sequence>
<accession>A0A4Y7PMU0</accession>
<feature type="compositionally biased region" description="Low complexity" evidence="1">
    <location>
        <begin position="915"/>
        <end position="965"/>
    </location>
</feature>
<dbReference type="EMBL" id="ML170250">
    <property type="protein sequence ID" value="TDL16162.1"/>
    <property type="molecule type" value="Genomic_DNA"/>
</dbReference>
<feature type="compositionally biased region" description="Pro residues" evidence="1">
    <location>
        <begin position="1212"/>
        <end position="1222"/>
    </location>
</feature>
<dbReference type="CDD" id="cd18186">
    <property type="entry name" value="BTB_POZ_ZBTB_KLHL-like"/>
    <property type="match status" value="1"/>
</dbReference>
<feature type="compositionally biased region" description="Low complexity" evidence="1">
    <location>
        <begin position="815"/>
        <end position="836"/>
    </location>
</feature>
<dbReference type="PROSITE" id="PS50097">
    <property type="entry name" value="BTB"/>
    <property type="match status" value="1"/>
</dbReference>
<feature type="compositionally biased region" description="Low complexity" evidence="1">
    <location>
        <begin position="666"/>
        <end position="679"/>
    </location>
</feature>
<evidence type="ECO:0000259" key="3">
    <source>
        <dbReference type="PROSITE" id="PS50245"/>
    </source>
</evidence>
<dbReference type="SUPFAM" id="SSF54695">
    <property type="entry name" value="POZ domain"/>
    <property type="match status" value="1"/>
</dbReference>
<dbReference type="PROSITE" id="PS50245">
    <property type="entry name" value="CAP_GLY_2"/>
    <property type="match status" value="1"/>
</dbReference>
<name>A0A4Y7PMU0_9AGAM</name>
<organism evidence="4 5">
    <name type="scientific">Rickenella mellea</name>
    <dbReference type="NCBI Taxonomy" id="50990"/>
    <lineage>
        <taxon>Eukaryota</taxon>
        <taxon>Fungi</taxon>
        <taxon>Dikarya</taxon>
        <taxon>Basidiomycota</taxon>
        <taxon>Agaricomycotina</taxon>
        <taxon>Agaricomycetes</taxon>
        <taxon>Hymenochaetales</taxon>
        <taxon>Rickenellaceae</taxon>
        <taxon>Rickenella</taxon>
    </lineage>
</organism>
<feature type="compositionally biased region" description="Polar residues" evidence="1">
    <location>
        <begin position="1029"/>
        <end position="1055"/>
    </location>
</feature>
<feature type="compositionally biased region" description="Low complexity" evidence="1">
    <location>
        <begin position="857"/>
        <end position="881"/>
    </location>
</feature>
<feature type="compositionally biased region" description="Low complexity" evidence="1">
    <location>
        <begin position="889"/>
        <end position="906"/>
    </location>
</feature>
<reference evidence="4 5" key="1">
    <citation type="submission" date="2018-06" db="EMBL/GenBank/DDBJ databases">
        <title>A transcriptomic atlas of mushroom development highlights an independent origin of complex multicellularity.</title>
        <authorList>
            <consortium name="DOE Joint Genome Institute"/>
            <person name="Krizsan K."/>
            <person name="Almasi E."/>
            <person name="Merenyi Z."/>
            <person name="Sahu N."/>
            <person name="Viragh M."/>
            <person name="Koszo T."/>
            <person name="Mondo S."/>
            <person name="Kiss B."/>
            <person name="Balint B."/>
            <person name="Kues U."/>
            <person name="Barry K."/>
            <person name="Hegedus J.C."/>
            <person name="Henrissat B."/>
            <person name="Johnson J."/>
            <person name="Lipzen A."/>
            <person name="Ohm R."/>
            <person name="Nagy I."/>
            <person name="Pangilinan J."/>
            <person name="Yan J."/>
            <person name="Xiong Y."/>
            <person name="Grigoriev I.V."/>
            <person name="Hibbett D.S."/>
            <person name="Nagy L.G."/>
        </authorList>
    </citation>
    <scope>NUCLEOTIDE SEQUENCE [LARGE SCALE GENOMIC DNA]</scope>
    <source>
        <strain evidence="4 5">SZMC22713</strain>
    </source>
</reference>
<dbReference type="InterPro" id="IPR011333">
    <property type="entry name" value="SKP1/BTB/POZ_sf"/>
</dbReference>
<feature type="compositionally biased region" description="Pro residues" evidence="1">
    <location>
        <begin position="92"/>
        <end position="102"/>
    </location>
</feature>
<dbReference type="Gene3D" id="3.30.710.10">
    <property type="entry name" value="Potassium Channel Kv1.1, Chain A"/>
    <property type="match status" value="1"/>
</dbReference>
<dbReference type="PANTHER" id="PTHR24216:SF8">
    <property type="entry name" value="PAXILLIN, ISOFORM F"/>
    <property type="match status" value="1"/>
</dbReference>
<dbReference type="STRING" id="50990.A0A4Y7PMU0"/>
<dbReference type="Pfam" id="PF00651">
    <property type="entry name" value="BTB"/>
    <property type="match status" value="1"/>
</dbReference>
<protein>
    <recommendedName>
        <fullName evidence="6">BTB domain-containing protein</fullName>
    </recommendedName>
</protein>
<feature type="compositionally biased region" description="Basic and acidic residues" evidence="1">
    <location>
        <begin position="759"/>
        <end position="770"/>
    </location>
</feature>
<keyword evidence="5" id="KW-1185">Reference proteome</keyword>
<feature type="compositionally biased region" description="Low complexity" evidence="1">
    <location>
        <begin position="775"/>
        <end position="806"/>
    </location>
</feature>
<feature type="compositionally biased region" description="Low complexity" evidence="1">
    <location>
        <begin position="1132"/>
        <end position="1147"/>
    </location>
</feature>
<feature type="region of interest" description="Disordered" evidence="1">
    <location>
        <begin position="614"/>
        <end position="649"/>
    </location>
</feature>
<feature type="compositionally biased region" description="Low complexity" evidence="1">
    <location>
        <begin position="622"/>
        <end position="635"/>
    </location>
</feature>
<dbReference type="InterPro" id="IPR000210">
    <property type="entry name" value="BTB/POZ_dom"/>
</dbReference>
<dbReference type="PANTHER" id="PTHR24216">
    <property type="entry name" value="PAXILLIN-RELATED"/>
    <property type="match status" value="1"/>
</dbReference>
<dbReference type="Proteomes" id="UP000294933">
    <property type="component" value="Unassembled WGS sequence"/>
</dbReference>
<evidence type="ECO:0008006" key="6">
    <source>
        <dbReference type="Google" id="ProtNLM"/>
    </source>
</evidence>
<evidence type="ECO:0000313" key="4">
    <source>
        <dbReference type="EMBL" id="TDL16162.1"/>
    </source>
</evidence>
<feature type="compositionally biased region" description="Polar residues" evidence="1">
    <location>
        <begin position="1170"/>
        <end position="1183"/>
    </location>
</feature>
<feature type="compositionally biased region" description="Polar residues" evidence="1">
    <location>
        <begin position="636"/>
        <end position="649"/>
    </location>
</feature>
<proteinExistence type="predicted"/>
<feature type="region of interest" description="Disordered" evidence="1">
    <location>
        <begin position="91"/>
        <end position="144"/>
    </location>
</feature>
<dbReference type="OrthoDB" id="2130750at2759"/>
<dbReference type="InterPro" id="IPR036859">
    <property type="entry name" value="CAP-Gly_dom_sf"/>
</dbReference>
<feature type="domain" description="CAP-Gly" evidence="3">
    <location>
        <begin position="1260"/>
        <end position="1318"/>
    </location>
</feature>
<feature type="region of interest" description="Disordered" evidence="1">
    <location>
        <begin position="666"/>
        <end position="1222"/>
    </location>
</feature>
<evidence type="ECO:0000256" key="1">
    <source>
        <dbReference type="SAM" id="MobiDB-lite"/>
    </source>
</evidence>
<feature type="domain" description="BTB" evidence="2">
    <location>
        <begin position="222"/>
        <end position="309"/>
    </location>
</feature>
<evidence type="ECO:0000259" key="2">
    <source>
        <dbReference type="PROSITE" id="PS50097"/>
    </source>
</evidence>